<evidence type="ECO:0000256" key="5">
    <source>
        <dbReference type="SAM" id="SignalP"/>
    </source>
</evidence>
<evidence type="ECO:0000256" key="1">
    <source>
        <dbReference type="ARBA" id="ARBA00007806"/>
    </source>
</evidence>
<dbReference type="Pfam" id="PF01055">
    <property type="entry name" value="Glyco_hydro_31_2nd"/>
    <property type="match status" value="1"/>
</dbReference>
<dbReference type="Pfam" id="PF21365">
    <property type="entry name" value="Glyco_hydro_31_3rd"/>
    <property type="match status" value="1"/>
</dbReference>
<gene>
    <name evidence="8" type="ORF">CLODIP_2_CD08154</name>
</gene>
<dbReference type="Gene3D" id="2.60.40.1180">
    <property type="entry name" value="Golgi alpha-mannosidase II"/>
    <property type="match status" value="1"/>
</dbReference>
<dbReference type="GO" id="GO:0005975">
    <property type="term" value="P:carbohydrate metabolic process"/>
    <property type="evidence" value="ECO:0007669"/>
    <property type="project" value="InterPro"/>
</dbReference>
<dbReference type="InterPro" id="IPR050985">
    <property type="entry name" value="Alpha-glycosidase_related"/>
</dbReference>
<accession>A0A8S1CQL3</accession>
<feature type="domain" description="Glycoside hydrolase family 31 TIM barrel" evidence="6">
    <location>
        <begin position="250"/>
        <end position="545"/>
    </location>
</feature>
<dbReference type="InterPro" id="IPR013780">
    <property type="entry name" value="Glyco_hydro_b"/>
</dbReference>
<dbReference type="Gene3D" id="3.20.20.80">
    <property type="entry name" value="Glycosidases"/>
    <property type="match status" value="1"/>
</dbReference>
<dbReference type="InterPro" id="IPR000322">
    <property type="entry name" value="Glyco_hydro_31_TIM"/>
</dbReference>
<dbReference type="InterPro" id="IPR017853">
    <property type="entry name" value="GH"/>
</dbReference>
<dbReference type="GO" id="GO:0004553">
    <property type="term" value="F:hydrolase activity, hydrolyzing O-glycosyl compounds"/>
    <property type="evidence" value="ECO:0007669"/>
    <property type="project" value="InterPro"/>
</dbReference>
<evidence type="ECO:0000259" key="7">
    <source>
        <dbReference type="Pfam" id="PF21365"/>
    </source>
</evidence>
<evidence type="ECO:0000256" key="4">
    <source>
        <dbReference type="RuleBase" id="RU361185"/>
    </source>
</evidence>
<dbReference type="PANTHER" id="PTHR43053">
    <property type="entry name" value="GLYCOSIDASE FAMILY 31"/>
    <property type="match status" value="1"/>
</dbReference>
<dbReference type="CDD" id="cd06592">
    <property type="entry name" value="GH31_NET37"/>
    <property type="match status" value="1"/>
</dbReference>
<evidence type="ECO:0000313" key="9">
    <source>
        <dbReference type="Proteomes" id="UP000494165"/>
    </source>
</evidence>
<feature type="signal peptide" evidence="5">
    <location>
        <begin position="1"/>
        <end position="23"/>
    </location>
</feature>
<comment type="caution">
    <text evidence="8">The sequence shown here is derived from an EMBL/GenBank/DDBJ whole genome shotgun (WGS) entry which is preliminary data.</text>
</comment>
<keyword evidence="3 4" id="KW-0326">Glycosidase</keyword>
<feature type="chain" id="PRO_5035838276" description="Glycoside hydrolase family 31 N-terminal domain-containing protein" evidence="5">
    <location>
        <begin position="24"/>
        <end position="671"/>
    </location>
</feature>
<evidence type="ECO:0000256" key="3">
    <source>
        <dbReference type="ARBA" id="ARBA00023295"/>
    </source>
</evidence>
<evidence type="ECO:0008006" key="10">
    <source>
        <dbReference type="Google" id="ProtNLM"/>
    </source>
</evidence>
<name>A0A8S1CQL3_9INSE</name>
<dbReference type="InterPro" id="IPR048395">
    <property type="entry name" value="Glyco_hydro_31_C"/>
</dbReference>
<keyword evidence="5" id="KW-0732">Signal</keyword>
<evidence type="ECO:0000313" key="8">
    <source>
        <dbReference type="EMBL" id="CAB3370496.1"/>
    </source>
</evidence>
<dbReference type="OrthoDB" id="10070917at2759"/>
<dbReference type="EMBL" id="CADEPI010000053">
    <property type="protein sequence ID" value="CAB3370496.1"/>
    <property type="molecule type" value="Genomic_DNA"/>
</dbReference>
<keyword evidence="9" id="KW-1185">Reference proteome</keyword>
<reference evidence="8 9" key="1">
    <citation type="submission" date="2020-04" db="EMBL/GenBank/DDBJ databases">
        <authorList>
            <person name="Alioto T."/>
            <person name="Alioto T."/>
            <person name="Gomez Garrido J."/>
        </authorList>
    </citation>
    <scope>NUCLEOTIDE SEQUENCE [LARGE SCALE GENOMIC DNA]</scope>
</reference>
<dbReference type="Proteomes" id="UP000494165">
    <property type="component" value="Unassembled WGS sequence"/>
</dbReference>
<dbReference type="SUPFAM" id="SSF51011">
    <property type="entry name" value="Glycosyl hydrolase domain"/>
    <property type="match status" value="1"/>
</dbReference>
<keyword evidence="2 4" id="KW-0378">Hydrolase</keyword>
<protein>
    <recommendedName>
        <fullName evidence="10">Glycoside hydrolase family 31 N-terminal domain-containing protein</fullName>
    </recommendedName>
</protein>
<dbReference type="SUPFAM" id="SSF51445">
    <property type="entry name" value="(Trans)glycosidases"/>
    <property type="match status" value="1"/>
</dbReference>
<evidence type="ECO:0000259" key="6">
    <source>
        <dbReference type="Pfam" id="PF01055"/>
    </source>
</evidence>
<organism evidence="8 9">
    <name type="scientific">Cloeon dipterum</name>
    <dbReference type="NCBI Taxonomy" id="197152"/>
    <lineage>
        <taxon>Eukaryota</taxon>
        <taxon>Metazoa</taxon>
        <taxon>Ecdysozoa</taxon>
        <taxon>Arthropoda</taxon>
        <taxon>Hexapoda</taxon>
        <taxon>Insecta</taxon>
        <taxon>Pterygota</taxon>
        <taxon>Palaeoptera</taxon>
        <taxon>Ephemeroptera</taxon>
        <taxon>Pisciforma</taxon>
        <taxon>Baetidae</taxon>
        <taxon>Cloeon</taxon>
    </lineage>
</organism>
<comment type="similarity">
    <text evidence="1 4">Belongs to the glycosyl hydrolase 31 family.</text>
</comment>
<sequence>MQLQRCNMGRFLALALLTTFVVAVSSISIEKSIGNVVFSKDVRGKMSLLVNGPAGKTSVQLGQHLSSDLLANAKYAELENGIRVDFDSKISLEIKAAGECSEVIWTTADNATTIQDCIDYGIAHWYGGFEQKDQRWPIEKLQHSNYQYVTQELDNMGIAERYFLNSFGQYFYVEDYVPLFLDFNTTGQNQLCMSAKFEDPFLEVDELRLHYRICTLSDVKEAQLHAIDNIFGRPSALPDEKMVQHPIWSTWVRYKRNISEAIVMEFAQEIANLGYKNSQIEIDDDWETCYGELQFDLEKFPDPGRLVSNLRSLGFRVTLWIHPFMNENCPSFETLKGLGYFAKDENGRTRTRWWNGLFAAIFDFTNPDAANYWFSKIDAIKAISQVDSFKFDAGETSWLPNPRVLSGPRDMQPNIYTSTYIRNVSQYGPLTEVRAGFRTQDIPLFVRMVDKDSRWTMNNGLRSIVTSLLAMNMAGYPYVLPDMIGGNNYFGEEISEELFIRWLQASTFMPSLQFSRVPWDFSNPEVDAISKKFVELHANYTPVFMQLAQQYLVGGAVSINNPIWMVRYSPLSDEQAFLIDDEYLLGDEILVAPVMDEGAIQRDIYLPSGLWQDLNTGQLYQGQSWLYNYPAPLDTLPHFKLITATSDGSVNMPVQKYLFFLSMVLLVAMII</sequence>
<evidence type="ECO:0000256" key="2">
    <source>
        <dbReference type="ARBA" id="ARBA00022801"/>
    </source>
</evidence>
<dbReference type="AlphaFoldDB" id="A0A8S1CQL3"/>
<proteinExistence type="inferred from homology"/>
<dbReference type="PANTHER" id="PTHR43053:SF4">
    <property type="entry name" value="MYOGENESIS-REGULATING GLYCOSIDASE"/>
    <property type="match status" value="1"/>
</dbReference>
<feature type="domain" description="Glycosyl hydrolase family 31 C-terminal" evidence="7">
    <location>
        <begin position="569"/>
        <end position="639"/>
    </location>
</feature>